<name>A0A8T2UXE5_CERRI</name>
<keyword evidence="1" id="KW-1133">Transmembrane helix</keyword>
<gene>
    <name evidence="2" type="ORF">KP509_03G012700</name>
</gene>
<reference evidence="2" key="1">
    <citation type="submission" date="2021-08" db="EMBL/GenBank/DDBJ databases">
        <title>WGS assembly of Ceratopteris richardii.</title>
        <authorList>
            <person name="Marchant D.B."/>
            <person name="Chen G."/>
            <person name="Jenkins J."/>
            <person name="Shu S."/>
            <person name="Leebens-Mack J."/>
            <person name="Grimwood J."/>
            <person name="Schmutz J."/>
            <person name="Soltis P."/>
            <person name="Soltis D."/>
            <person name="Chen Z.-H."/>
        </authorList>
    </citation>
    <scope>NUCLEOTIDE SEQUENCE</scope>
    <source>
        <strain evidence="2">Whitten #5841</strain>
        <tissue evidence="2">Leaf</tissue>
    </source>
</reference>
<sequence>MMPSWSRKATLDNILLSSFRSSSKDMGLQTRLSAAERTGITDPSTSHLFNVLKTWNLDCFASCIASEGPCIGIPNGAAQFSDFHDSLLPRMKRLLQRPSRNRFTVAIATWDSDSESLIHEFAIFELLLHSFLLHHLLSIAIADSQVSSPSRIQTWKRIGFLQRRFATWEYRSEGLFRKLQESYYKCVLNSLIFIHVLLVCNSAICTIYMRVTCRLINPVYQGENCKEATSACRLHSYLSPPLAFGNT</sequence>
<proteinExistence type="predicted"/>
<evidence type="ECO:0000256" key="1">
    <source>
        <dbReference type="SAM" id="Phobius"/>
    </source>
</evidence>
<keyword evidence="1" id="KW-0472">Membrane</keyword>
<keyword evidence="3" id="KW-1185">Reference proteome</keyword>
<evidence type="ECO:0000313" key="2">
    <source>
        <dbReference type="EMBL" id="KAH7440827.1"/>
    </source>
</evidence>
<dbReference type="Proteomes" id="UP000825935">
    <property type="component" value="Chromosome 3"/>
</dbReference>
<comment type="caution">
    <text evidence="2">The sequence shown here is derived from an EMBL/GenBank/DDBJ whole genome shotgun (WGS) entry which is preliminary data.</text>
</comment>
<feature type="transmembrane region" description="Helical" evidence="1">
    <location>
        <begin position="186"/>
        <end position="209"/>
    </location>
</feature>
<organism evidence="2 3">
    <name type="scientific">Ceratopteris richardii</name>
    <name type="common">Triangle waterfern</name>
    <dbReference type="NCBI Taxonomy" id="49495"/>
    <lineage>
        <taxon>Eukaryota</taxon>
        <taxon>Viridiplantae</taxon>
        <taxon>Streptophyta</taxon>
        <taxon>Embryophyta</taxon>
        <taxon>Tracheophyta</taxon>
        <taxon>Polypodiopsida</taxon>
        <taxon>Polypodiidae</taxon>
        <taxon>Polypodiales</taxon>
        <taxon>Pteridineae</taxon>
        <taxon>Pteridaceae</taxon>
        <taxon>Parkerioideae</taxon>
        <taxon>Ceratopteris</taxon>
    </lineage>
</organism>
<dbReference type="AlphaFoldDB" id="A0A8T2UXE5"/>
<dbReference type="EMBL" id="CM035408">
    <property type="protein sequence ID" value="KAH7440827.1"/>
    <property type="molecule type" value="Genomic_DNA"/>
</dbReference>
<evidence type="ECO:0000313" key="3">
    <source>
        <dbReference type="Proteomes" id="UP000825935"/>
    </source>
</evidence>
<keyword evidence="1" id="KW-0812">Transmembrane</keyword>
<protein>
    <submittedName>
        <fullName evidence="2">Uncharacterized protein</fullName>
    </submittedName>
</protein>
<accession>A0A8T2UXE5</accession>